<feature type="domain" description="OmpR/PhoB-type" evidence="7">
    <location>
        <begin position="135"/>
        <end position="243"/>
    </location>
</feature>
<dbReference type="InterPro" id="IPR011006">
    <property type="entry name" value="CheY-like_superfamily"/>
</dbReference>
<proteinExistence type="predicted"/>
<gene>
    <name evidence="8" type="ORF">ACEG43_44135</name>
</gene>
<dbReference type="PANTHER" id="PTHR48111:SF40">
    <property type="entry name" value="PHOSPHATE REGULON TRANSCRIPTIONAL REGULATORY PROTEIN PHOB"/>
    <property type="match status" value="1"/>
</dbReference>
<evidence type="ECO:0000256" key="4">
    <source>
        <dbReference type="PROSITE-ProRule" id="PRU00169"/>
    </source>
</evidence>
<dbReference type="InterPro" id="IPR001867">
    <property type="entry name" value="OmpR/PhoB-type_DNA-bd"/>
</dbReference>
<evidence type="ECO:0000259" key="7">
    <source>
        <dbReference type="PROSITE" id="PS51755"/>
    </source>
</evidence>
<dbReference type="Gene3D" id="1.10.10.10">
    <property type="entry name" value="Winged helix-like DNA-binding domain superfamily/Winged helix DNA-binding domain"/>
    <property type="match status" value="1"/>
</dbReference>
<dbReference type="Pfam" id="PF00072">
    <property type="entry name" value="Response_reg"/>
    <property type="match status" value="1"/>
</dbReference>
<feature type="modified residue" description="4-aspartylphosphate" evidence="4">
    <location>
        <position position="60"/>
    </location>
</feature>
<dbReference type="RefSeq" id="WP_372566919.1">
    <property type="nucleotide sequence ID" value="NZ_JBGOSP010000049.1"/>
</dbReference>
<dbReference type="EMBL" id="JBGOSP010000049">
    <property type="protein sequence ID" value="MFA3843044.1"/>
    <property type="molecule type" value="Genomic_DNA"/>
</dbReference>
<sequence length="244" mass="27157">MRTHAAPAPFRILVVEDDDTIGRHLESGLRGNGYAPAWSRTGAGALTEAAQSRYDVLLLDLGLPDMDGLDVARQLRARFPDLLILILTARTDDIDVIAGLDAGADDYLVKPFSLTVLLARLRAHLRRRTIASPPQEPVRAGDVVIDVIARRCTVQDQEIELRPKEFELLAVLARNAGEAVSRETLMAEVWDENWFGSTKTLDVTMAGLRRRLTDVMVRPNGVSPPYRMPRITTLRGHGYRLELE</sequence>
<evidence type="ECO:0000256" key="2">
    <source>
        <dbReference type="ARBA" id="ARBA00023012"/>
    </source>
</evidence>
<dbReference type="PROSITE" id="PS50110">
    <property type="entry name" value="RESPONSE_REGULATORY"/>
    <property type="match status" value="1"/>
</dbReference>
<keyword evidence="2" id="KW-0902">Two-component regulatory system</keyword>
<comment type="caution">
    <text evidence="8">The sequence shown here is derived from an EMBL/GenBank/DDBJ whole genome shotgun (WGS) entry which is preliminary data.</text>
</comment>
<feature type="domain" description="Response regulatory" evidence="6">
    <location>
        <begin position="11"/>
        <end position="125"/>
    </location>
</feature>
<keyword evidence="1 4" id="KW-0597">Phosphoprotein</keyword>
<dbReference type="InterPro" id="IPR036388">
    <property type="entry name" value="WH-like_DNA-bd_sf"/>
</dbReference>
<dbReference type="PANTHER" id="PTHR48111">
    <property type="entry name" value="REGULATOR OF RPOS"/>
    <property type="match status" value="1"/>
</dbReference>
<name>A0ABV4T0M6_9ACTN</name>
<dbReference type="SMART" id="SM00448">
    <property type="entry name" value="REC"/>
    <property type="match status" value="1"/>
</dbReference>
<dbReference type="InterPro" id="IPR039420">
    <property type="entry name" value="WalR-like"/>
</dbReference>
<dbReference type="Proteomes" id="UP001571476">
    <property type="component" value="Unassembled WGS sequence"/>
</dbReference>
<keyword evidence="9" id="KW-1185">Reference proteome</keyword>
<protein>
    <submittedName>
        <fullName evidence="8">Response regulator transcription factor</fullName>
    </submittedName>
</protein>
<evidence type="ECO:0000256" key="5">
    <source>
        <dbReference type="PROSITE-ProRule" id="PRU01091"/>
    </source>
</evidence>
<evidence type="ECO:0000313" key="8">
    <source>
        <dbReference type="EMBL" id="MFA3843044.1"/>
    </source>
</evidence>
<dbReference type="SMART" id="SM00862">
    <property type="entry name" value="Trans_reg_C"/>
    <property type="match status" value="1"/>
</dbReference>
<dbReference type="Gene3D" id="6.10.250.690">
    <property type="match status" value="1"/>
</dbReference>
<dbReference type="InterPro" id="IPR001789">
    <property type="entry name" value="Sig_transdc_resp-reg_receiver"/>
</dbReference>
<evidence type="ECO:0000259" key="6">
    <source>
        <dbReference type="PROSITE" id="PS50110"/>
    </source>
</evidence>
<dbReference type="Gene3D" id="3.40.50.2300">
    <property type="match status" value="1"/>
</dbReference>
<keyword evidence="3 5" id="KW-0238">DNA-binding</keyword>
<dbReference type="Pfam" id="PF00486">
    <property type="entry name" value="Trans_reg_C"/>
    <property type="match status" value="1"/>
</dbReference>
<feature type="DNA-binding region" description="OmpR/PhoB-type" evidence="5">
    <location>
        <begin position="135"/>
        <end position="243"/>
    </location>
</feature>
<dbReference type="SUPFAM" id="SSF52172">
    <property type="entry name" value="CheY-like"/>
    <property type="match status" value="1"/>
</dbReference>
<accession>A0ABV4T0M6</accession>
<evidence type="ECO:0000256" key="3">
    <source>
        <dbReference type="ARBA" id="ARBA00023125"/>
    </source>
</evidence>
<evidence type="ECO:0000256" key="1">
    <source>
        <dbReference type="ARBA" id="ARBA00022553"/>
    </source>
</evidence>
<dbReference type="PROSITE" id="PS51755">
    <property type="entry name" value="OMPR_PHOB"/>
    <property type="match status" value="1"/>
</dbReference>
<organism evidence="8 9">
    <name type="scientific">Streptomyces aureus</name>
    <dbReference type="NCBI Taxonomy" id="193461"/>
    <lineage>
        <taxon>Bacteria</taxon>
        <taxon>Bacillati</taxon>
        <taxon>Actinomycetota</taxon>
        <taxon>Actinomycetes</taxon>
        <taxon>Kitasatosporales</taxon>
        <taxon>Streptomycetaceae</taxon>
        <taxon>Streptomyces</taxon>
    </lineage>
</organism>
<dbReference type="CDD" id="cd00383">
    <property type="entry name" value="trans_reg_C"/>
    <property type="match status" value="1"/>
</dbReference>
<evidence type="ECO:0000313" key="9">
    <source>
        <dbReference type="Proteomes" id="UP001571476"/>
    </source>
</evidence>
<reference evidence="8 9" key="1">
    <citation type="submission" date="2024-08" db="EMBL/GenBank/DDBJ databases">
        <title>Genome sequence of Streptomyces aureus CACIA-1.46HGO.</title>
        <authorList>
            <person name="Evangelista-Martinez Z."/>
        </authorList>
    </citation>
    <scope>NUCLEOTIDE SEQUENCE [LARGE SCALE GENOMIC DNA]</scope>
    <source>
        <strain evidence="8 9">CACIA-1.46HGO</strain>
    </source>
</reference>